<dbReference type="EMBL" id="JAVDVX010000013">
    <property type="protein sequence ID" value="MDR7092201.1"/>
    <property type="molecule type" value="Genomic_DNA"/>
</dbReference>
<evidence type="ECO:0000256" key="2">
    <source>
        <dbReference type="SAM" id="MobiDB-lite"/>
    </source>
</evidence>
<dbReference type="Gene3D" id="2.40.128.110">
    <property type="entry name" value="Lipid/polyisoprenoid-binding, YceI-like"/>
    <property type="match status" value="1"/>
</dbReference>
<dbReference type="InterPro" id="IPR007372">
    <property type="entry name" value="Lipid/polyisoprenoid-bd_YceI"/>
</dbReference>
<comment type="caution">
    <text evidence="5">The sequence shown here is derived from an EMBL/GenBank/DDBJ whole genome shotgun (WGS) entry which is preliminary data.</text>
</comment>
<dbReference type="SUPFAM" id="SSF101874">
    <property type="entry name" value="YceI-like"/>
    <property type="match status" value="1"/>
</dbReference>
<dbReference type="Gene3D" id="2.60.40.290">
    <property type="match status" value="1"/>
</dbReference>
<keyword evidence="6" id="KW-1185">Reference proteome</keyword>
<feature type="domain" description="CBM2" evidence="4">
    <location>
        <begin position="34"/>
        <end position="139"/>
    </location>
</feature>
<dbReference type="RefSeq" id="WP_310076282.1">
    <property type="nucleotide sequence ID" value="NZ_JAVDVX010000013.1"/>
</dbReference>
<keyword evidence="3" id="KW-0732">Signal</keyword>
<dbReference type="PANTHER" id="PTHR34406">
    <property type="entry name" value="PROTEIN YCEI"/>
    <property type="match status" value="1"/>
</dbReference>
<evidence type="ECO:0000313" key="5">
    <source>
        <dbReference type="EMBL" id="MDR7092201.1"/>
    </source>
</evidence>
<dbReference type="SMART" id="SM00867">
    <property type="entry name" value="YceI"/>
    <property type="match status" value="1"/>
</dbReference>
<evidence type="ECO:0000259" key="4">
    <source>
        <dbReference type="PROSITE" id="PS51173"/>
    </source>
</evidence>
<dbReference type="InterPro" id="IPR008965">
    <property type="entry name" value="CBM2/CBM3_carb-bd_dom_sf"/>
</dbReference>
<protein>
    <submittedName>
        <fullName evidence="5">Polyisoprenoid-binding protein YceI</fullName>
    </submittedName>
</protein>
<sequence length="358" mass="36526">MSSFKASAIHPRTASALTRTLYAAGFSLAISALSTQAYAGCQYLVASQWNNGFTATIKITNTSTSAINGWNVNWQYAGDNRITSSWNATLGGTNPYTATNLSWNRTIQPNQSIEFGVQGTKGAASAEIPVINGAACDSAATSSAAVSSAAVSSKPASSTPASSVPASSVPASSSKASSSSVANTAGTWGLDSTASYLNFATTKNTHNVEVHNFTGLSGNISSAGVATLTIDLNTVNTAVALRDQRMRDLLFETATYPTATVTLAVPATLLSSLSVGQSAATDISASLNLHGVTGAITTKVSVQKLSANRVLVQSLSPILVKAGDYALTDGVEALRAAVGIASISVAVPVDFALVFDAR</sequence>
<name>A0ABU1V429_9GAMM</name>
<feature type="region of interest" description="Disordered" evidence="2">
    <location>
        <begin position="153"/>
        <end position="181"/>
    </location>
</feature>
<dbReference type="Pfam" id="PF00553">
    <property type="entry name" value="CBM_2"/>
    <property type="match status" value="1"/>
</dbReference>
<dbReference type="Proteomes" id="UP001253595">
    <property type="component" value="Unassembled WGS sequence"/>
</dbReference>
<dbReference type="PROSITE" id="PS51173">
    <property type="entry name" value="CBM2"/>
    <property type="match status" value="1"/>
</dbReference>
<dbReference type="InterPro" id="IPR001919">
    <property type="entry name" value="CBD2"/>
</dbReference>
<dbReference type="InterPro" id="IPR012291">
    <property type="entry name" value="CBM2_carb-bd_dom_sf"/>
</dbReference>
<evidence type="ECO:0000256" key="3">
    <source>
        <dbReference type="SAM" id="SignalP"/>
    </source>
</evidence>
<reference evidence="5 6" key="1">
    <citation type="submission" date="2023-07" db="EMBL/GenBank/DDBJ databases">
        <title>Sorghum-associated microbial communities from plants grown in Nebraska, USA.</title>
        <authorList>
            <person name="Schachtman D."/>
        </authorList>
    </citation>
    <scope>NUCLEOTIDE SEQUENCE [LARGE SCALE GENOMIC DNA]</scope>
    <source>
        <strain evidence="5 6">BE190</strain>
    </source>
</reference>
<proteinExistence type="predicted"/>
<dbReference type="PANTHER" id="PTHR34406:SF1">
    <property type="entry name" value="PROTEIN YCEI"/>
    <property type="match status" value="1"/>
</dbReference>
<dbReference type="SMART" id="SM00637">
    <property type="entry name" value="CBD_II"/>
    <property type="match status" value="1"/>
</dbReference>
<accession>A0ABU1V429</accession>
<dbReference type="Pfam" id="PF04264">
    <property type="entry name" value="YceI"/>
    <property type="match status" value="1"/>
</dbReference>
<dbReference type="InterPro" id="IPR036761">
    <property type="entry name" value="TTHA0802/YceI-like_sf"/>
</dbReference>
<keyword evidence="1" id="KW-1015">Disulfide bond</keyword>
<evidence type="ECO:0000256" key="1">
    <source>
        <dbReference type="ARBA" id="ARBA00023157"/>
    </source>
</evidence>
<feature type="chain" id="PRO_5047218750" evidence="3">
    <location>
        <begin position="40"/>
        <end position="358"/>
    </location>
</feature>
<feature type="signal peptide" evidence="3">
    <location>
        <begin position="1"/>
        <end position="39"/>
    </location>
</feature>
<organism evidence="5 6">
    <name type="scientific">Cellvibrio fibrivorans</name>
    <dbReference type="NCBI Taxonomy" id="126350"/>
    <lineage>
        <taxon>Bacteria</taxon>
        <taxon>Pseudomonadati</taxon>
        <taxon>Pseudomonadota</taxon>
        <taxon>Gammaproteobacteria</taxon>
        <taxon>Cellvibrionales</taxon>
        <taxon>Cellvibrionaceae</taxon>
        <taxon>Cellvibrio</taxon>
    </lineage>
</organism>
<dbReference type="SUPFAM" id="SSF49384">
    <property type="entry name" value="Carbohydrate-binding domain"/>
    <property type="match status" value="1"/>
</dbReference>
<evidence type="ECO:0000313" key="6">
    <source>
        <dbReference type="Proteomes" id="UP001253595"/>
    </source>
</evidence>
<gene>
    <name evidence="5" type="ORF">J2X05_004242</name>
</gene>